<proteinExistence type="predicted"/>
<dbReference type="Gene3D" id="1.20.1500.10">
    <property type="entry name" value="YheA/YmcA-like"/>
    <property type="match status" value="1"/>
</dbReference>
<accession>A0A7M2WY55</accession>
<protein>
    <submittedName>
        <fullName evidence="2">YlbF family regulator</fullName>
    </submittedName>
</protein>
<dbReference type="Proteomes" id="UP000593765">
    <property type="component" value="Chromosome"/>
</dbReference>
<evidence type="ECO:0000256" key="1">
    <source>
        <dbReference type="SAM" id="MobiDB-lite"/>
    </source>
</evidence>
<dbReference type="EMBL" id="CP063458">
    <property type="protein sequence ID" value="QOV89450.1"/>
    <property type="molecule type" value="Genomic_DNA"/>
</dbReference>
<gene>
    <name evidence="2" type="ORF">IPV69_25175</name>
</gene>
<dbReference type="SUPFAM" id="SSF158622">
    <property type="entry name" value="YheA/YmcA-like"/>
    <property type="match status" value="1"/>
</dbReference>
<organism evidence="2 3">
    <name type="scientific">Humisphaera borealis</name>
    <dbReference type="NCBI Taxonomy" id="2807512"/>
    <lineage>
        <taxon>Bacteria</taxon>
        <taxon>Pseudomonadati</taxon>
        <taxon>Planctomycetota</taxon>
        <taxon>Phycisphaerae</taxon>
        <taxon>Tepidisphaerales</taxon>
        <taxon>Tepidisphaeraceae</taxon>
        <taxon>Humisphaera</taxon>
    </lineage>
</organism>
<feature type="region of interest" description="Disordered" evidence="1">
    <location>
        <begin position="110"/>
        <end position="131"/>
    </location>
</feature>
<reference evidence="2 3" key="1">
    <citation type="submission" date="2020-10" db="EMBL/GenBank/DDBJ databases">
        <title>Wide distribution of Phycisphaera-like planctomycetes from WD2101 soil group in peatlands and genome analysis of the first cultivated representative.</title>
        <authorList>
            <person name="Dedysh S.N."/>
            <person name="Beletsky A.V."/>
            <person name="Ivanova A."/>
            <person name="Kulichevskaya I.S."/>
            <person name="Suzina N.E."/>
            <person name="Philippov D.A."/>
            <person name="Rakitin A.L."/>
            <person name="Mardanov A.V."/>
            <person name="Ravin N.V."/>
        </authorList>
    </citation>
    <scope>NUCLEOTIDE SEQUENCE [LARGE SCALE GENOMIC DNA]</scope>
    <source>
        <strain evidence="2 3">M1803</strain>
    </source>
</reference>
<name>A0A7M2WY55_9BACT</name>
<keyword evidence="3" id="KW-1185">Reference proteome</keyword>
<dbReference type="InterPro" id="IPR010368">
    <property type="entry name" value="Com_YlbF"/>
</dbReference>
<dbReference type="Pfam" id="PF06133">
    <property type="entry name" value="Com_YlbF"/>
    <property type="match status" value="1"/>
</dbReference>
<dbReference type="RefSeq" id="WP_206292491.1">
    <property type="nucleotide sequence ID" value="NZ_CP063458.1"/>
</dbReference>
<sequence>MPVDTQQILSEAEKLGQLVATHPAVARFKDAQKAVAGDPEAGRLLQEFDRTLDALGRQEQAGMPVTDAQRMQLESLQTRISSHLKIKALNLAQVEFVDILRKVTQTIQAQVQGTGGGAAQPAPAPASKILM</sequence>
<dbReference type="KEGG" id="hbs:IPV69_25175"/>
<evidence type="ECO:0000313" key="2">
    <source>
        <dbReference type="EMBL" id="QOV89450.1"/>
    </source>
</evidence>
<evidence type="ECO:0000313" key="3">
    <source>
        <dbReference type="Proteomes" id="UP000593765"/>
    </source>
</evidence>
<dbReference type="AlphaFoldDB" id="A0A7M2WY55"/>
<dbReference type="InterPro" id="IPR023378">
    <property type="entry name" value="YheA/YmcA-like_dom_sf"/>
</dbReference>